<sequence length="226" mass="24397">MLNFVALSATVLGVCYVVRVAHAVSDSVDDSLPQCRKSSGRGGLASAALSRVPSRRQAGAAALSATGIDDWRKEGGDGVTELRAAHTRRETAEEQHWMRRQVLERCQEIDCKCQSGGKELNSDSDLANRALPRAVAMSERQPFASLPPGRCQPAAAVLVVEPPPHEHCLQGSPTRRVHDDREQHRRLAPASEKGDKRFVTSIPLFSRAVDTAPLQCSADTTSAAEP</sequence>
<dbReference type="WBParaSite" id="HPBE_0001697501-mRNA-1">
    <property type="protein sequence ID" value="HPBE_0001697501-mRNA-1"/>
    <property type="gene ID" value="HPBE_0001697501"/>
</dbReference>
<dbReference type="Proteomes" id="UP000050761">
    <property type="component" value="Unassembled WGS sequence"/>
</dbReference>
<keyword evidence="4" id="KW-1185">Reference proteome</keyword>
<organism evidence="4 5">
    <name type="scientific">Heligmosomoides polygyrus</name>
    <name type="common">Parasitic roundworm</name>
    <dbReference type="NCBI Taxonomy" id="6339"/>
    <lineage>
        <taxon>Eukaryota</taxon>
        <taxon>Metazoa</taxon>
        <taxon>Ecdysozoa</taxon>
        <taxon>Nematoda</taxon>
        <taxon>Chromadorea</taxon>
        <taxon>Rhabditida</taxon>
        <taxon>Rhabditina</taxon>
        <taxon>Rhabditomorpha</taxon>
        <taxon>Strongyloidea</taxon>
        <taxon>Heligmosomidae</taxon>
        <taxon>Heligmosomoides</taxon>
    </lineage>
</organism>
<dbReference type="EMBL" id="UZAH01029722">
    <property type="protein sequence ID" value="VDP07582.1"/>
    <property type="molecule type" value="Genomic_DNA"/>
</dbReference>
<feature type="region of interest" description="Disordered" evidence="1">
    <location>
        <begin position="164"/>
        <end position="194"/>
    </location>
</feature>
<feature type="chain" id="PRO_5044551873" evidence="2">
    <location>
        <begin position="24"/>
        <end position="226"/>
    </location>
</feature>
<feature type="signal peptide" evidence="2">
    <location>
        <begin position="1"/>
        <end position="23"/>
    </location>
</feature>
<evidence type="ECO:0000313" key="3">
    <source>
        <dbReference type="EMBL" id="VDP07582.1"/>
    </source>
</evidence>
<evidence type="ECO:0000256" key="2">
    <source>
        <dbReference type="SAM" id="SignalP"/>
    </source>
</evidence>
<dbReference type="AlphaFoldDB" id="A0A183G5Q4"/>
<evidence type="ECO:0000313" key="4">
    <source>
        <dbReference type="Proteomes" id="UP000050761"/>
    </source>
</evidence>
<name>A0A183G5Q4_HELPZ</name>
<reference evidence="3 4" key="1">
    <citation type="submission" date="2018-11" db="EMBL/GenBank/DDBJ databases">
        <authorList>
            <consortium name="Pathogen Informatics"/>
        </authorList>
    </citation>
    <scope>NUCLEOTIDE SEQUENCE [LARGE SCALE GENOMIC DNA]</scope>
</reference>
<accession>A0A3P8A328</accession>
<protein>
    <submittedName>
        <fullName evidence="5">Secreted protein</fullName>
    </submittedName>
</protein>
<proteinExistence type="predicted"/>
<evidence type="ECO:0000313" key="5">
    <source>
        <dbReference type="WBParaSite" id="HPBE_0001697501-mRNA-1"/>
    </source>
</evidence>
<gene>
    <name evidence="3" type="ORF">HPBE_LOCUS16974</name>
</gene>
<evidence type="ECO:0000256" key="1">
    <source>
        <dbReference type="SAM" id="MobiDB-lite"/>
    </source>
</evidence>
<accession>A0A183G5Q4</accession>
<feature type="compositionally biased region" description="Basic and acidic residues" evidence="1">
    <location>
        <begin position="176"/>
        <end position="185"/>
    </location>
</feature>
<keyword evidence="2" id="KW-0732">Signal</keyword>
<reference evidence="5" key="2">
    <citation type="submission" date="2019-09" db="UniProtKB">
        <authorList>
            <consortium name="WormBaseParasite"/>
        </authorList>
    </citation>
    <scope>IDENTIFICATION</scope>
</reference>